<dbReference type="EC" id="2.5.1.31" evidence="2"/>
<keyword evidence="2" id="KW-0133">Cell shape</keyword>
<comment type="caution">
    <text evidence="4">The sequence shown here is derived from an EMBL/GenBank/DDBJ whole genome shotgun (WGS) entry which is preliminary data.</text>
</comment>
<feature type="binding site" evidence="2">
    <location>
        <begin position="64"/>
        <end position="66"/>
    </location>
    <ligand>
        <name>substrate</name>
    </ligand>
</feature>
<dbReference type="GO" id="GO:0008360">
    <property type="term" value="P:regulation of cell shape"/>
    <property type="evidence" value="ECO:0007669"/>
    <property type="project" value="UniProtKB-KW"/>
</dbReference>
<keyword evidence="2" id="KW-0961">Cell wall biogenesis/degradation</keyword>
<evidence type="ECO:0000256" key="3">
    <source>
        <dbReference type="SAM" id="MobiDB-lite"/>
    </source>
</evidence>
<keyword evidence="2" id="KW-0460">Magnesium</keyword>
<dbReference type="NCBIfam" id="NF011405">
    <property type="entry name" value="PRK14830.1"/>
    <property type="match status" value="1"/>
</dbReference>
<dbReference type="NCBIfam" id="TIGR00055">
    <property type="entry name" value="uppS"/>
    <property type="match status" value="1"/>
</dbReference>
<name>A0A1T4RTU5_9GAMM</name>
<evidence type="ECO:0000313" key="5">
    <source>
        <dbReference type="Proteomes" id="UP000191418"/>
    </source>
</evidence>
<gene>
    <name evidence="2" type="primary">uppS</name>
    <name evidence="4" type="ORF">BTE48_13300</name>
</gene>
<comment type="cofactor">
    <cofactor evidence="2">
        <name>Mg(2+)</name>
        <dbReference type="ChEBI" id="CHEBI:18420"/>
    </cofactor>
    <text evidence="2">Binds 2 magnesium ions per subunit.</text>
</comment>
<keyword evidence="2" id="KW-0479">Metal-binding</keyword>
<dbReference type="Proteomes" id="UP000191418">
    <property type="component" value="Unassembled WGS sequence"/>
</dbReference>
<dbReference type="CDD" id="cd00475">
    <property type="entry name" value="Cis_IPPS"/>
    <property type="match status" value="1"/>
</dbReference>
<feature type="active site" description="Proton acceptor" evidence="2">
    <location>
        <position position="67"/>
    </location>
</feature>
<feature type="active site" evidence="2">
    <location>
        <position position="19"/>
    </location>
</feature>
<dbReference type="SUPFAM" id="SSF64005">
    <property type="entry name" value="Undecaprenyl diphosphate synthase"/>
    <property type="match status" value="1"/>
</dbReference>
<comment type="catalytic activity">
    <reaction evidence="2">
        <text>8 isopentenyl diphosphate + (2E,6E)-farnesyl diphosphate = di-trans,octa-cis-undecaprenyl diphosphate + 8 diphosphate</text>
        <dbReference type="Rhea" id="RHEA:27551"/>
        <dbReference type="ChEBI" id="CHEBI:33019"/>
        <dbReference type="ChEBI" id="CHEBI:58405"/>
        <dbReference type="ChEBI" id="CHEBI:128769"/>
        <dbReference type="ChEBI" id="CHEBI:175763"/>
        <dbReference type="EC" id="2.5.1.31"/>
    </reaction>
</comment>
<dbReference type="AlphaFoldDB" id="A0A1T4RTU5"/>
<comment type="function">
    <text evidence="2">Catalyzes the sequential condensation of isopentenyl diphosphate (IPP) with (2E,6E)-farnesyl diphosphate (E,E-FPP) to yield (2Z,6Z,10Z,14Z,18Z,22Z,26Z,30Z,34E,38E)-undecaprenyl diphosphate (di-trans,octa-cis-UPP). UPP is the precursor of glycosyl carrier lipid in the biosynthesis of bacterial cell wall polysaccharide components such as peptidoglycan and lipopolysaccharide.</text>
</comment>
<feature type="binding site" evidence="2">
    <location>
        <begin position="193"/>
        <end position="195"/>
    </location>
    <ligand>
        <name>substrate</name>
    </ligand>
</feature>
<protein>
    <recommendedName>
        <fullName evidence="2">Ditrans,polycis-undecaprenyl-diphosphate synthase ((2E,6E)-farnesyl-diphosphate specific)</fullName>
        <ecNumber evidence="2">2.5.1.31</ecNumber>
    </recommendedName>
    <alternativeName>
        <fullName evidence="2">Ditrans,polycis-undecaprenylcistransferase</fullName>
    </alternativeName>
    <alternativeName>
        <fullName evidence="2">Undecaprenyl diphosphate synthase</fullName>
        <shortName evidence="2">UDS</shortName>
    </alternativeName>
    <alternativeName>
        <fullName evidence="2">Undecaprenyl pyrophosphate synthase</fullName>
        <shortName evidence="2">UPP synthase</shortName>
    </alternativeName>
</protein>
<sequence>MHSDKKITNVPRHIAIIMDGNNRWAKKRFLPGIAGHKAGANAVRAVIRACVQHQVEALTLFAFSSENWQRPITEVNALMELFLFSLRREIKQLHKHNIRLRIIGDKTAFSADIQQGIADAEALTANNRGLQLNIAANYGGRWDIVNAAKTLAQQVASGLLQPEQIDETCFNQVVSLSDLPAPDLCIRTAGEQRISNFLLWQFAYTEFYYSSLLWPDFREDALTEAIIDYSGRQRRFGKTSEQVEGQTDGQIEGLSDA</sequence>
<feature type="binding site" evidence="2">
    <location>
        <position position="68"/>
    </location>
    <ligand>
        <name>substrate</name>
    </ligand>
</feature>
<feature type="binding site" evidence="2">
    <location>
        <position position="24"/>
    </location>
    <ligand>
        <name>substrate</name>
    </ligand>
</feature>
<comment type="caution">
    <text evidence="2">Lacks conserved residue(s) required for the propagation of feature annotation.</text>
</comment>
<dbReference type="RefSeq" id="WP_078746099.1">
    <property type="nucleotide sequence ID" value="NZ_FUXG01000020.1"/>
</dbReference>
<keyword evidence="1 2" id="KW-0808">Transferase</keyword>
<dbReference type="InterPro" id="IPR018520">
    <property type="entry name" value="UPP_synth-like_CS"/>
</dbReference>
<dbReference type="GO" id="GO:0009252">
    <property type="term" value="P:peptidoglycan biosynthetic process"/>
    <property type="evidence" value="ECO:0007669"/>
    <property type="project" value="UniProtKB-UniRule"/>
</dbReference>
<proteinExistence type="inferred from homology"/>
<evidence type="ECO:0000313" key="4">
    <source>
        <dbReference type="EMBL" id="OPX54643.1"/>
    </source>
</evidence>
<organism evidence="4 5">
    <name type="scientific">Oceanospirillum multiglobuliferum</name>
    <dbReference type="NCBI Taxonomy" id="64969"/>
    <lineage>
        <taxon>Bacteria</taxon>
        <taxon>Pseudomonadati</taxon>
        <taxon>Pseudomonadota</taxon>
        <taxon>Gammaproteobacteria</taxon>
        <taxon>Oceanospirillales</taxon>
        <taxon>Oceanospirillaceae</taxon>
        <taxon>Oceanospirillum</taxon>
    </lineage>
</organism>
<comment type="similarity">
    <text evidence="2">Belongs to the UPP synthase family.</text>
</comment>
<comment type="subunit">
    <text evidence="2">Homodimer.</text>
</comment>
<dbReference type="PANTHER" id="PTHR10291:SF0">
    <property type="entry name" value="DEHYDRODOLICHYL DIPHOSPHATE SYNTHASE 2"/>
    <property type="match status" value="1"/>
</dbReference>
<dbReference type="GO" id="GO:0008834">
    <property type="term" value="F:ditrans,polycis-undecaprenyl-diphosphate synthase [(2E,6E)-farnesyl-diphosphate specific] activity"/>
    <property type="evidence" value="ECO:0007669"/>
    <property type="project" value="UniProtKB-UniRule"/>
</dbReference>
<feature type="binding site" evidence="2">
    <location>
        <position position="70"/>
    </location>
    <ligand>
        <name>substrate</name>
    </ligand>
</feature>
<dbReference type="InterPro" id="IPR036424">
    <property type="entry name" value="UPP_synth-like_sf"/>
</dbReference>
<dbReference type="STRING" id="64969.SAMN02745127_02558"/>
<keyword evidence="5" id="KW-1185">Reference proteome</keyword>
<feature type="compositionally biased region" description="Polar residues" evidence="3">
    <location>
        <begin position="239"/>
        <end position="249"/>
    </location>
</feature>
<reference evidence="4 5" key="1">
    <citation type="submission" date="2017-01" db="EMBL/GenBank/DDBJ databases">
        <title>Genome Sequencing of a Marine Spirillum, Oceanospirillum multiglobuliferum ATCC 33336, from Japan.</title>
        <authorList>
            <person name="Carney J.G."/>
            <person name="Trachtenberg A.M."/>
            <person name="Rheaume B.A."/>
            <person name="Linnane J.D."/>
            <person name="Pitts N.L."/>
            <person name="Mykles D.L."/>
            <person name="Maclea K.S."/>
        </authorList>
    </citation>
    <scope>NUCLEOTIDE SEQUENCE [LARGE SCALE GENOMIC DNA]</scope>
    <source>
        <strain evidence="4 5">ATCC 33336</strain>
    </source>
</reference>
<dbReference type="HAMAP" id="MF_01139">
    <property type="entry name" value="ISPT"/>
    <property type="match status" value="1"/>
</dbReference>
<dbReference type="Pfam" id="PF01255">
    <property type="entry name" value="Prenyltransf"/>
    <property type="match status" value="1"/>
</dbReference>
<dbReference type="GO" id="GO:0016094">
    <property type="term" value="P:polyprenol biosynthetic process"/>
    <property type="evidence" value="ECO:0007669"/>
    <property type="project" value="TreeGrafter"/>
</dbReference>
<dbReference type="OrthoDB" id="4191603at2"/>
<feature type="region of interest" description="Disordered" evidence="3">
    <location>
        <begin position="238"/>
        <end position="257"/>
    </location>
</feature>
<dbReference type="GO" id="GO:0005829">
    <property type="term" value="C:cytosol"/>
    <property type="evidence" value="ECO:0007669"/>
    <property type="project" value="TreeGrafter"/>
</dbReference>
<dbReference type="PROSITE" id="PS01066">
    <property type="entry name" value="UPP_SYNTHASE"/>
    <property type="match status" value="1"/>
</dbReference>
<dbReference type="Gene3D" id="3.40.1180.10">
    <property type="entry name" value="Decaprenyl diphosphate synthase-like"/>
    <property type="match status" value="1"/>
</dbReference>
<dbReference type="GO" id="GO:0000287">
    <property type="term" value="F:magnesium ion binding"/>
    <property type="evidence" value="ECO:0007669"/>
    <property type="project" value="UniProtKB-UniRule"/>
</dbReference>
<feature type="binding site" evidence="2">
    <location>
        <position position="187"/>
    </location>
    <ligand>
        <name>substrate</name>
    </ligand>
</feature>
<feature type="binding site" evidence="2">
    <location>
        <position position="206"/>
    </location>
    <ligand>
        <name>Mg(2+)</name>
        <dbReference type="ChEBI" id="CHEBI:18420"/>
    </ligand>
</feature>
<evidence type="ECO:0000256" key="1">
    <source>
        <dbReference type="ARBA" id="ARBA00022679"/>
    </source>
</evidence>
<evidence type="ECO:0000256" key="2">
    <source>
        <dbReference type="HAMAP-Rule" id="MF_01139"/>
    </source>
</evidence>
<feature type="binding site" evidence="2">
    <location>
        <position position="19"/>
    </location>
    <ligand>
        <name>Mg(2+)</name>
        <dbReference type="ChEBI" id="CHEBI:18420"/>
    </ligand>
</feature>
<keyword evidence="2" id="KW-0573">Peptidoglycan synthesis</keyword>
<feature type="binding site" evidence="2">
    <location>
        <begin position="20"/>
        <end position="23"/>
    </location>
    <ligand>
        <name>substrate</name>
    </ligand>
</feature>
<dbReference type="GO" id="GO:0071555">
    <property type="term" value="P:cell wall organization"/>
    <property type="evidence" value="ECO:0007669"/>
    <property type="project" value="UniProtKB-KW"/>
</dbReference>
<feature type="binding site" evidence="2">
    <location>
        <position position="36"/>
    </location>
    <ligand>
        <name>substrate</name>
    </ligand>
</feature>
<dbReference type="InterPro" id="IPR001441">
    <property type="entry name" value="UPP_synth-like"/>
</dbReference>
<dbReference type="FunFam" id="3.40.1180.10:FF:000001">
    <property type="entry name" value="(2E,6E)-farnesyl-diphosphate-specific ditrans,polycis-undecaprenyl-diphosphate synthase"/>
    <property type="match status" value="1"/>
</dbReference>
<dbReference type="PANTHER" id="PTHR10291">
    <property type="entry name" value="DEHYDRODOLICHYL DIPHOSPHATE SYNTHASE FAMILY MEMBER"/>
    <property type="match status" value="1"/>
</dbReference>
<accession>A0A1T4RTU5</accession>
<dbReference type="EMBL" id="MTSM01000021">
    <property type="protein sequence ID" value="OPX54643.1"/>
    <property type="molecule type" value="Genomic_DNA"/>
</dbReference>